<protein>
    <submittedName>
        <fullName evidence="9">Elongation factor for RNA polymerase II 2</fullName>
    </submittedName>
</protein>
<keyword evidence="6" id="KW-0539">Nucleus</keyword>
<reference evidence="9" key="1">
    <citation type="submission" date="2020-11" db="EMBL/GenBank/DDBJ databases">
        <title>Gallus gallus (Chicken) genome, bGalGal1, GRCg7b, maternal haplotype autosomes + Z &amp; W.</title>
        <authorList>
            <person name="Warren W."/>
            <person name="Formenti G."/>
            <person name="Fedrigo O."/>
            <person name="Haase B."/>
            <person name="Mountcastle J."/>
            <person name="Balacco J."/>
            <person name="Tracey A."/>
            <person name="Schneider V."/>
            <person name="Okimoto R."/>
            <person name="Cheng H."/>
            <person name="Hawken R."/>
            <person name="Howe K."/>
            <person name="Jarvis E.D."/>
        </authorList>
    </citation>
    <scope>NUCLEOTIDE SEQUENCE [LARGE SCALE GENOMIC DNA]</scope>
    <source>
        <strain evidence="9">Broiler</strain>
    </source>
</reference>
<keyword evidence="3" id="KW-0597">Phosphoprotein</keyword>
<dbReference type="Pfam" id="PF07303">
    <property type="entry name" value="Occludin_ELL"/>
    <property type="match status" value="2"/>
</dbReference>
<feature type="region of interest" description="Disordered" evidence="8">
    <location>
        <begin position="284"/>
        <end position="316"/>
    </location>
</feature>
<dbReference type="InterPro" id="IPR036390">
    <property type="entry name" value="WH_DNA-bd_sf"/>
</dbReference>
<dbReference type="GO" id="GO:0000987">
    <property type="term" value="F:cis-regulatory region sequence-specific DNA binding"/>
    <property type="evidence" value="ECO:0000318"/>
    <property type="project" value="GO_Central"/>
</dbReference>
<keyword evidence="5" id="KW-0804">Transcription</keyword>
<dbReference type="Pfam" id="PF10390">
    <property type="entry name" value="ELL"/>
    <property type="match status" value="1"/>
</dbReference>
<dbReference type="AlphaFoldDB" id="A0A1D5P0X6"/>
<feature type="compositionally biased region" description="Polar residues" evidence="8">
    <location>
        <begin position="335"/>
        <end position="344"/>
    </location>
</feature>
<evidence type="ECO:0000256" key="1">
    <source>
        <dbReference type="ARBA" id="ARBA00004123"/>
    </source>
</evidence>
<evidence type="ECO:0000256" key="3">
    <source>
        <dbReference type="ARBA" id="ARBA00022553"/>
    </source>
</evidence>
<evidence type="ECO:0000256" key="6">
    <source>
        <dbReference type="ARBA" id="ARBA00023242"/>
    </source>
</evidence>
<dbReference type="GO" id="GO:0006368">
    <property type="term" value="P:transcription elongation by RNA polymerase II"/>
    <property type="evidence" value="ECO:0007669"/>
    <property type="project" value="InterPro"/>
</dbReference>
<feature type="region of interest" description="Disordered" evidence="8">
    <location>
        <begin position="333"/>
        <end position="519"/>
    </location>
</feature>
<organism evidence="9 10">
    <name type="scientific">Gallus gallus</name>
    <name type="common">Chicken</name>
    <dbReference type="NCBI Taxonomy" id="9031"/>
    <lineage>
        <taxon>Eukaryota</taxon>
        <taxon>Metazoa</taxon>
        <taxon>Chordata</taxon>
        <taxon>Craniata</taxon>
        <taxon>Vertebrata</taxon>
        <taxon>Euteleostomi</taxon>
        <taxon>Archelosauria</taxon>
        <taxon>Archosauria</taxon>
        <taxon>Dinosauria</taxon>
        <taxon>Saurischia</taxon>
        <taxon>Theropoda</taxon>
        <taxon>Coelurosauria</taxon>
        <taxon>Aves</taxon>
        <taxon>Neognathae</taxon>
        <taxon>Galloanserae</taxon>
        <taxon>Galliformes</taxon>
        <taxon>Phasianidae</taxon>
        <taxon>Phasianinae</taxon>
        <taxon>Gallus</taxon>
    </lineage>
</organism>
<keyword evidence="10" id="KW-1185">Reference proteome</keyword>
<dbReference type="Bgee" id="ENSGALG00000014678">
    <property type="expression patterns" value="Expressed in testis and 12 other cell types or tissues"/>
</dbReference>
<feature type="compositionally biased region" description="Basic residues" evidence="8">
    <location>
        <begin position="449"/>
        <end position="458"/>
    </location>
</feature>
<comment type="similarity">
    <text evidence="2 7">Belongs to the ELL/occludin family.</text>
</comment>
<keyword evidence="4" id="KW-0805">Transcription regulation</keyword>
<dbReference type="SUPFAM" id="SSF46785">
    <property type="entry name" value="Winged helix' DNA-binding domain"/>
    <property type="match status" value="1"/>
</dbReference>
<dbReference type="GO" id="GO:0032968">
    <property type="term" value="P:positive regulation of transcription elongation by RNA polymerase II"/>
    <property type="evidence" value="ECO:0000318"/>
    <property type="project" value="GO_Central"/>
</dbReference>
<dbReference type="InterPro" id="IPR042065">
    <property type="entry name" value="E3_ELL-like"/>
</dbReference>
<dbReference type="Ensembl" id="ENSGALT00010030424.1">
    <property type="protein sequence ID" value="ENSGALP00010017645.1"/>
    <property type="gene ID" value="ENSGALG00010012711.1"/>
</dbReference>
<feature type="compositionally biased region" description="Basic and acidic residues" evidence="8">
    <location>
        <begin position="459"/>
        <end position="490"/>
    </location>
</feature>
<dbReference type="PANTHER" id="PTHR23288">
    <property type="entry name" value="OCCLUDIN AND RNA POLYMERASE II ELONGATION FACTOR ELL"/>
    <property type="match status" value="1"/>
</dbReference>
<dbReference type="InParanoid" id="A0A1D5P0X6"/>
<evidence type="ECO:0000256" key="4">
    <source>
        <dbReference type="ARBA" id="ARBA00023015"/>
    </source>
</evidence>
<dbReference type="Reactome" id="R-GGA-6807505">
    <property type="pathway name" value="RNA polymerase II transcribes snRNA genes"/>
</dbReference>
<evidence type="ECO:0000313" key="9">
    <source>
        <dbReference type="Ensembl" id="ENSGALP00010017645.1"/>
    </source>
</evidence>
<dbReference type="GO" id="GO:0008023">
    <property type="term" value="C:transcription elongation factor complex"/>
    <property type="evidence" value="ECO:0000318"/>
    <property type="project" value="GO_Central"/>
</dbReference>
<accession>A0A1D5P0X6</accession>
<dbReference type="Gene3D" id="6.10.140.340">
    <property type="match status" value="1"/>
</dbReference>
<dbReference type="FunCoup" id="A0A1D5P0X6">
    <property type="interactions" value="1392"/>
</dbReference>
<dbReference type="SUPFAM" id="SSF144292">
    <property type="entry name" value="occludin/ELL-like"/>
    <property type="match status" value="2"/>
</dbReference>
<dbReference type="InterPro" id="IPR010844">
    <property type="entry name" value="Occludin_ELL"/>
</dbReference>
<sequence>MASLREGGRYAVSCGKAADNVSVLHVKLTETAVRALESYQSRKDLVPSQPSIQFQGRQGLIKIPKVDHPNESHTFNFYLSNVGKDNPQGSFDCVQQTASSSGASQLSSLGLIQNKITVCATNDSYQMTKERMTQAEEELRNRSAKVIKPGGPYLGKRVQIRKAPQSIPDPVPERKRSTPINPANTIRRTHANNAVSQRPYRDRVIHLLALKTYKKPELLARLQRDGVNLKDRNSLTAVLQQVANLNPKDNSYTLKDYLYKDIQKDWPGYNEVDKQTLELILSRKVNSSQSTTSTSHLGSPVTSNKDAPSASPSQKRLSDFNFIDPLMNKKPRISHLSSRLQPSLSGHPPAPSKKAAPATAAPTPPSLPAAHPPASNPPQTASSISPNTPEGRGTQDLPVDSISQSGSSVFKHQQEKYTSRTPLETPAAAAGNSEHPTLAGEEDVALCKKSTKKAKKHKEKDQIKQQDTTREQKDEGLLESKTDLRKEEAATMKSPSGLASDGGVEKTCTASTESPSSTNELPDYFKKYIAIVSYEQRQSYKDDFNAEYDEYRNLHARMESITRKFMKLDEQRKQLSPGSKEYQMLHEEVLEEYRKIQQVCVAPGLWELETAGMGCSLFLSKGHEILNFRYFHALIFFLSLQSSPNYREEKHRCEYLHNKLSHIKRLIGEFDQQQSELRH</sequence>
<evidence type="ECO:0000313" key="10">
    <source>
        <dbReference type="Proteomes" id="UP000000539"/>
    </source>
</evidence>
<feature type="compositionally biased region" description="Polar residues" evidence="8">
    <location>
        <begin position="379"/>
        <end position="388"/>
    </location>
</feature>
<proteinExistence type="inferred from homology"/>
<name>A0A1D5P0X6_CHICK</name>
<evidence type="ECO:0000256" key="8">
    <source>
        <dbReference type="SAM" id="MobiDB-lite"/>
    </source>
</evidence>
<gene>
    <name evidence="9" type="primary">ELL2</name>
</gene>
<feature type="compositionally biased region" description="Polar residues" evidence="8">
    <location>
        <begin position="284"/>
        <end position="315"/>
    </location>
</feature>
<dbReference type="GlyGen" id="A0A1D5P0X6">
    <property type="glycosylation" value="1 site"/>
</dbReference>
<dbReference type="GO" id="GO:0042795">
    <property type="term" value="P:snRNA transcription by RNA polymerase II"/>
    <property type="evidence" value="ECO:0000318"/>
    <property type="project" value="GO_Central"/>
</dbReference>
<evidence type="ECO:0000256" key="5">
    <source>
        <dbReference type="ARBA" id="ARBA00023163"/>
    </source>
</evidence>
<dbReference type="SMR" id="A0A1D5P0X6"/>
<dbReference type="PANTHER" id="PTHR23288:SF8">
    <property type="entry name" value="RNA POLYMERASE II ELONGATION FACTOR ELL2"/>
    <property type="match status" value="1"/>
</dbReference>
<reference evidence="9" key="2">
    <citation type="submission" date="2025-08" db="UniProtKB">
        <authorList>
            <consortium name="Ensembl"/>
        </authorList>
    </citation>
    <scope>IDENTIFICATION</scope>
    <source>
        <strain evidence="9">broiler</strain>
    </source>
</reference>
<dbReference type="GeneTree" id="ENSGT00940000154828"/>
<reference evidence="9" key="3">
    <citation type="submission" date="2025-09" db="UniProtKB">
        <authorList>
            <consortium name="Ensembl"/>
        </authorList>
    </citation>
    <scope>IDENTIFICATION</scope>
    <source>
        <strain evidence="9">broiler</strain>
    </source>
</reference>
<dbReference type="Gene3D" id="1.10.10.2670">
    <property type="entry name" value="E3 ubiquitin-protein ligase"/>
    <property type="match status" value="1"/>
</dbReference>
<dbReference type="OrthoDB" id="6284217at2759"/>
<dbReference type="STRING" id="9031.ENSGALP00000046306"/>
<dbReference type="InterPro" id="IPR031176">
    <property type="entry name" value="ELL/occludin"/>
</dbReference>
<dbReference type="Proteomes" id="UP000000539">
    <property type="component" value="Chromosome Z"/>
</dbReference>
<dbReference type="VEuPathDB" id="HostDB:geneid_427119"/>
<evidence type="ECO:0000256" key="2">
    <source>
        <dbReference type="ARBA" id="ARBA00009171"/>
    </source>
</evidence>
<feature type="compositionally biased region" description="Pro residues" evidence="8">
    <location>
        <begin position="362"/>
        <end position="376"/>
    </location>
</feature>
<evidence type="ECO:0000256" key="7">
    <source>
        <dbReference type="PROSITE-ProRule" id="PRU01324"/>
    </source>
</evidence>
<comment type="subcellular location">
    <subcellularLocation>
        <location evidence="1">Nucleus</location>
    </subcellularLocation>
</comment>
<feature type="compositionally biased region" description="Polar residues" evidence="8">
    <location>
        <begin position="508"/>
        <end position="519"/>
    </location>
</feature>
<dbReference type="FunFam" id="1.10.10.2670:FF:000002">
    <property type="entry name" value="RNA polymerase II elongation factor ELL2"/>
    <property type="match status" value="1"/>
</dbReference>
<feature type="compositionally biased region" description="Polar residues" evidence="8">
    <location>
        <begin position="401"/>
        <end position="411"/>
    </location>
</feature>
<dbReference type="InterPro" id="IPR019464">
    <property type="entry name" value="ELL_N"/>
</dbReference>
<dbReference type="PROSITE" id="PS51980">
    <property type="entry name" value="OCEL"/>
    <property type="match status" value="1"/>
</dbReference>
<feature type="compositionally biased region" description="Low complexity" evidence="8">
    <location>
        <begin position="352"/>
        <end position="361"/>
    </location>
</feature>